<evidence type="ECO:0000259" key="11">
    <source>
        <dbReference type="Pfam" id="PF08245"/>
    </source>
</evidence>
<reference evidence="12" key="1">
    <citation type="journal article" date="2014" name="Int. J. Syst. Evol. Microbiol.">
        <title>Complete genome sequence of Corynebacterium casei LMG S-19264T (=DSM 44701T), isolated from a smear-ripened cheese.</title>
        <authorList>
            <consortium name="US DOE Joint Genome Institute (JGI-PGF)"/>
            <person name="Walter F."/>
            <person name="Albersmeier A."/>
            <person name="Kalinowski J."/>
            <person name="Ruckert C."/>
        </authorList>
    </citation>
    <scope>NUCLEOTIDE SEQUENCE</scope>
    <source>
        <strain evidence="12">KCTC 42097</strain>
    </source>
</reference>
<dbReference type="UniPathway" id="UPA00077">
    <property type="reaction ID" value="UER00157"/>
</dbReference>
<dbReference type="GO" id="GO:0005524">
    <property type="term" value="F:ATP binding"/>
    <property type="evidence" value="ECO:0007669"/>
    <property type="project" value="UniProtKB-KW"/>
</dbReference>
<dbReference type="GO" id="GO:0005737">
    <property type="term" value="C:cytoplasm"/>
    <property type="evidence" value="ECO:0007669"/>
    <property type="project" value="TreeGrafter"/>
</dbReference>
<evidence type="ECO:0000256" key="2">
    <source>
        <dbReference type="ARBA" id="ARBA00008276"/>
    </source>
</evidence>
<dbReference type="PIRSF" id="PIRSF001563">
    <property type="entry name" value="Folylpolyglu_synth"/>
    <property type="match status" value="1"/>
</dbReference>
<reference evidence="12" key="2">
    <citation type="submission" date="2020-09" db="EMBL/GenBank/DDBJ databases">
        <authorList>
            <person name="Sun Q."/>
            <person name="Kim S."/>
        </authorList>
    </citation>
    <scope>NUCLEOTIDE SEQUENCE</scope>
    <source>
        <strain evidence="12">KCTC 42097</strain>
    </source>
</reference>
<dbReference type="GO" id="GO:0046872">
    <property type="term" value="F:metal ion binding"/>
    <property type="evidence" value="ECO:0007669"/>
    <property type="project" value="UniProtKB-KW"/>
</dbReference>
<dbReference type="RefSeq" id="WP_189488627.1">
    <property type="nucleotide sequence ID" value="NZ_BMZO01000003.1"/>
</dbReference>
<dbReference type="Proteomes" id="UP000641137">
    <property type="component" value="Unassembled WGS sequence"/>
</dbReference>
<keyword evidence="8" id="KW-0460">Magnesium</keyword>
<accession>A0A8J3GG61</accession>
<keyword evidence="5" id="KW-0479">Metal-binding</keyword>
<gene>
    <name evidence="12" type="ORF">GCM10010136_10470</name>
</gene>
<evidence type="ECO:0000256" key="8">
    <source>
        <dbReference type="ARBA" id="ARBA00022842"/>
    </source>
</evidence>
<name>A0A8J3GG61_9HYPH</name>
<dbReference type="GO" id="GO:0046654">
    <property type="term" value="P:tetrahydrofolate biosynthetic process"/>
    <property type="evidence" value="ECO:0007669"/>
    <property type="project" value="UniProtKB-UniPathway"/>
</dbReference>
<dbReference type="InterPro" id="IPR001645">
    <property type="entry name" value="Folylpolyglutamate_synth"/>
</dbReference>
<evidence type="ECO:0000256" key="3">
    <source>
        <dbReference type="ARBA" id="ARBA00013025"/>
    </source>
</evidence>
<dbReference type="InterPro" id="IPR013221">
    <property type="entry name" value="Mur_ligase_cen"/>
</dbReference>
<dbReference type="Gene3D" id="3.90.190.20">
    <property type="entry name" value="Mur ligase, C-terminal domain"/>
    <property type="match status" value="1"/>
</dbReference>
<evidence type="ECO:0000256" key="7">
    <source>
        <dbReference type="ARBA" id="ARBA00022840"/>
    </source>
</evidence>
<evidence type="ECO:0000256" key="9">
    <source>
        <dbReference type="ARBA" id="ARBA00047493"/>
    </source>
</evidence>
<proteinExistence type="inferred from homology"/>
<evidence type="ECO:0000313" key="13">
    <source>
        <dbReference type="Proteomes" id="UP000641137"/>
    </source>
</evidence>
<evidence type="ECO:0000256" key="10">
    <source>
        <dbReference type="PIRNR" id="PIRNR001563"/>
    </source>
</evidence>
<comment type="similarity">
    <text evidence="2 10">Belongs to the folylpolyglutamate synthase family.</text>
</comment>
<evidence type="ECO:0000256" key="1">
    <source>
        <dbReference type="ARBA" id="ARBA00001946"/>
    </source>
</evidence>
<feature type="domain" description="Mur ligase central" evidence="11">
    <location>
        <begin position="49"/>
        <end position="267"/>
    </location>
</feature>
<dbReference type="EC" id="6.3.2.17" evidence="3"/>
<keyword evidence="7 10" id="KW-0067">ATP-binding</keyword>
<dbReference type="FunFam" id="3.40.1190.10:FF:000011">
    <property type="entry name" value="Folylpolyglutamate synthase/dihydrofolate synthase"/>
    <property type="match status" value="1"/>
</dbReference>
<dbReference type="InterPro" id="IPR036565">
    <property type="entry name" value="Mur-like_cat_sf"/>
</dbReference>
<dbReference type="AlphaFoldDB" id="A0A8J3GG61"/>
<dbReference type="PANTHER" id="PTHR11136">
    <property type="entry name" value="FOLYLPOLYGLUTAMATE SYNTHASE-RELATED"/>
    <property type="match status" value="1"/>
</dbReference>
<evidence type="ECO:0000256" key="4">
    <source>
        <dbReference type="ARBA" id="ARBA00022598"/>
    </source>
</evidence>
<comment type="caution">
    <text evidence="12">The sequence shown here is derived from an EMBL/GenBank/DDBJ whole genome shotgun (WGS) entry which is preliminary data.</text>
</comment>
<evidence type="ECO:0000256" key="6">
    <source>
        <dbReference type="ARBA" id="ARBA00022741"/>
    </source>
</evidence>
<dbReference type="SUPFAM" id="SSF53244">
    <property type="entry name" value="MurD-like peptide ligases, peptide-binding domain"/>
    <property type="match status" value="1"/>
</dbReference>
<dbReference type="GO" id="GO:0004326">
    <property type="term" value="F:tetrahydrofolylpolyglutamate synthase activity"/>
    <property type="evidence" value="ECO:0007669"/>
    <property type="project" value="UniProtKB-EC"/>
</dbReference>
<dbReference type="NCBIfam" id="TIGR01499">
    <property type="entry name" value="folC"/>
    <property type="match status" value="1"/>
</dbReference>
<evidence type="ECO:0000313" key="12">
    <source>
        <dbReference type="EMBL" id="GHC66910.1"/>
    </source>
</evidence>
<keyword evidence="6 10" id="KW-0547">Nucleotide-binding</keyword>
<dbReference type="Pfam" id="PF08245">
    <property type="entry name" value="Mur_ligase_M"/>
    <property type="match status" value="1"/>
</dbReference>
<sequence length="440" mass="47623">MNLKSAAALEIERLESLHPKGFDLSLDRIRRLMERLGNPHRRLPPVIHIAGTNGKGSATAFCRALLEARGLTVHVHTSPHLVNWHERYRLAGKLVDDDLLAETIARVAKANNGEAITVFEILTAVMFVLFSEHPADVAIVEVGLGGRYDSTNLIEKPACALIMPISLDHETYLGDRVELIAAEKAGIIKRGFPVVIGAQESDTALEVLSDTALRLQCPLTVYGQDFVALEENGRMVYQDEHGLFDISLPVLPGRHQLANAAAAIAACKAAGFPVSARMAEEAMLNVRWPGRMQKIEGGKLTRLAPSGAEIWLDGGHNPGAGIVVAEALAEQEERFPRPLFLISGMLNTKDQTGYFRAFEGMARRVYTVPITSSNAGAPVGELAARAMQAGLNAEPISSIEHALQLLKENWDPDEIAPRILIGGSLYLVGEALELNGTPPT</sequence>
<organism evidence="12 13">
    <name type="scientific">Limoniibacter endophyticus</name>
    <dbReference type="NCBI Taxonomy" id="1565040"/>
    <lineage>
        <taxon>Bacteria</taxon>
        <taxon>Pseudomonadati</taxon>
        <taxon>Pseudomonadota</taxon>
        <taxon>Alphaproteobacteria</taxon>
        <taxon>Hyphomicrobiales</taxon>
        <taxon>Bartonellaceae</taxon>
        <taxon>Limoniibacter</taxon>
    </lineage>
</organism>
<dbReference type="InterPro" id="IPR036615">
    <property type="entry name" value="Mur_ligase_C_dom_sf"/>
</dbReference>
<keyword evidence="4 10" id="KW-0436">Ligase</keyword>
<comment type="cofactor">
    <cofactor evidence="1">
        <name>Mg(2+)</name>
        <dbReference type="ChEBI" id="CHEBI:18420"/>
    </cofactor>
</comment>
<comment type="catalytic activity">
    <reaction evidence="9">
        <text>(6S)-5,6,7,8-tetrahydrofolyl-(gamma-L-Glu)(n) + L-glutamate + ATP = (6S)-5,6,7,8-tetrahydrofolyl-(gamma-L-Glu)(n+1) + ADP + phosphate + H(+)</text>
        <dbReference type="Rhea" id="RHEA:10580"/>
        <dbReference type="Rhea" id="RHEA-COMP:14738"/>
        <dbReference type="Rhea" id="RHEA-COMP:14740"/>
        <dbReference type="ChEBI" id="CHEBI:15378"/>
        <dbReference type="ChEBI" id="CHEBI:29985"/>
        <dbReference type="ChEBI" id="CHEBI:30616"/>
        <dbReference type="ChEBI" id="CHEBI:43474"/>
        <dbReference type="ChEBI" id="CHEBI:141005"/>
        <dbReference type="ChEBI" id="CHEBI:456216"/>
        <dbReference type="EC" id="6.3.2.17"/>
    </reaction>
</comment>
<dbReference type="PROSITE" id="PS01012">
    <property type="entry name" value="FOLYLPOLYGLU_SYNT_2"/>
    <property type="match status" value="1"/>
</dbReference>
<dbReference type="GO" id="GO:0008841">
    <property type="term" value="F:dihydrofolate synthase activity"/>
    <property type="evidence" value="ECO:0007669"/>
    <property type="project" value="TreeGrafter"/>
</dbReference>
<protein>
    <recommendedName>
        <fullName evidence="3">tetrahydrofolate synthase</fullName>
        <ecNumber evidence="3">6.3.2.17</ecNumber>
    </recommendedName>
</protein>
<evidence type="ECO:0000256" key="5">
    <source>
        <dbReference type="ARBA" id="ARBA00022723"/>
    </source>
</evidence>
<dbReference type="EMBL" id="BMZO01000003">
    <property type="protein sequence ID" value="GHC66910.1"/>
    <property type="molecule type" value="Genomic_DNA"/>
</dbReference>
<keyword evidence="13" id="KW-1185">Reference proteome</keyword>
<dbReference type="PANTHER" id="PTHR11136:SF0">
    <property type="entry name" value="DIHYDROFOLATE SYNTHETASE-RELATED"/>
    <property type="match status" value="1"/>
</dbReference>
<dbReference type="SUPFAM" id="SSF53623">
    <property type="entry name" value="MurD-like peptide ligases, catalytic domain"/>
    <property type="match status" value="1"/>
</dbReference>
<dbReference type="InterPro" id="IPR018109">
    <property type="entry name" value="Folylpolyglutamate_synth_CS"/>
</dbReference>
<dbReference type="Gene3D" id="3.40.1190.10">
    <property type="entry name" value="Mur-like, catalytic domain"/>
    <property type="match status" value="1"/>
</dbReference>